<gene>
    <name evidence="2" type="ORF">HD556DRAFT_1372645</name>
</gene>
<feature type="transmembrane region" description="Helical" evidence="1">
    <location>
        <begin position="171"/>
        <end position="190"/>
    </location>
</feature>
<keyword evidence="1" id="KW-0812">Transmembrane</keyword>
<keyword evidence="3" id="KW-1185">Reference proteome</keyword>
<dbReference type="AlphaFoldDB" id="A0A9P7DIC2"/>
<dbReference type="GeneID" id="64596754"/>
<feature type="transmembrane region" description="Helical" evidence="1">
    <location>
        <begin position="73"/>
        <end position="97"/>
    </location>
</feature>
<feature type="transmembrane region" description="Helical" evidence="1">
    <location>
        <begin position="202"/>
        <end position="220"/>
    </location>
</feature>
<evidence type="ECO:0000313" key="2">
    <source>
        <dbReference type="EMBL" id="KAG1793936.1"/>
    </source>
</evidence>
<organism evidence="2 3">
    <name type="scientific">Suillus plorans</name>
    <dbReference type="NCBI Taxonomy" id="116603"/>
    <lineage>
        <taxon>Eukaryota</taxon>
        <taxon>Fungi</taxon>
        <taxon>Dikarya</taxon>
        <taxon>Basidiomycota</taxon>
        <taxon>Agaricomycotina</taxon>
        <taxon>Agaricomycetes</taxon>
        <taxon>Agaricomycetidae</taxon>
        <taxon>Boletales</taxon>
        <taxon>Suillineae</taxon>
        <taxon>Suillaceae</taxon>
        <taxon>Suillus</taxon>
    </lineage>
</organism>
<name>A0A9P7DIC2_9AGAM</name>
<sequence>MTVMYLGVRYIGMIYAVICILVYVPTISVTDIGHVLIDAIEYINGVANIMLGVIMIVRLYVMYQKSRRVLTFLVVVFLAIRIAIGVMIAIMVSRFVVEEHVLYGNYECAVDFGERSLRVLDYIAWMLLTAWEVLTLFLAVWVAVKHLRELRQRSSGGFITDCFTVLMKTHVVYFANFVALACIESIGYLSPKMSASSYSTETQAYSGFSEILMLTQMFILGPRLVLSIREYHAELVTHSDAATAMTSIDFQERVCVN</sequence>
<keyword evidence="1" id="KW-0472">Membrane</keyword>
<feature type="transmembrane region" description="Helical" evidence="1">
    <location>
        <begin position="12"/>
        <end position="30"/>
    </location>
</feature>
<proteinExistence type="predicted"/>
<feature type="transmembrane region" description="Helical" evidence="1">
    <location>
        <begin position="122"/>
        <end position="144"/>
    </location>
</feature>
<evidence type="ECO:0000313" key="3">
    <source>
        <dbReference type="Proteomes" id="UP000719766"/>
    </source>
</evidence>
<dbReference type="EMBL" id="JABBWE010000028">
    <property type="protein sequence ID" value="KAG1793936.1"/>
    <property type="molecule type" value="Genomic_DNA"/>
</dbReference>
<protein>
    <submittedName>
        <fullName evidence="2">Uncharacterized protein</fullName>
    </submittedName>
</protein>
<keyword evidence="1" id="KW-1133">Transmembrane helix</keyword>
<dbReference type="Proteomes" id="UP000719766">
    <property type="component" value="Unassembled WGS sequence"/>
</dbReference>
<feature type="transmembrane region" description="Helical" evidence="1">
    <location>
        <begin position="42"/>
        <end position="61"/>
    </location>
</feature>
<dbReference type="OrthoDB" id="2660482at2759"/>
<evidence type="ECO:0000256" key="1">
    <source>
        <dbReference type="SAM" id="Phobius"/>
    </source>
</evidence>
<comment type="caution">
    <text evidence="2">The sequence shown here is derived from an EMBL/GenBank/DDBJ whole genome shotgun (WGS) entry which is preliminary data.</text>
</comment>
<reference evidence="2" key="1">
    <citation type="journal article" date="2020" name="New Phytol.">
        <title>Comparative genomics reveals dynamic genome evolution in host specialist ectomycorrhizal fungi.</title>
        <authorList>
            <person name="Lofgren L.A."/>
            <person name="Nguyen N.H."/>
            <person name="Vilgalys R."/>
            <person name="Ruytinx J."/>
            <person name="Liao H.L."/>
            <person name="Branco S."/>
            <person name="Kuo A."/>
            <person name="LaButti K."/>
            <person name="Lipzen A."/>
            <person name="Andreopoulos W."/>
            <person name="Pangilinan J."/>
            <person name="Riley R."/>
            <person name="Hundley H."/>
            <person name="Na H."/>
            <person name="Barry K."/>
            <person name="Grigoriev I.V."/>
            <person name="Stajich J.E."/>
            <person name="Kennedy P.G."/>
        </authorList>
    </citation>
    <scope>NUCLEOTIDE SEQUENCE</scope>
    <source>
        <strain evidence="2">S12</strain>
    </source>
</reference>
<accession>A0A9P7DIC2</accession>
<dbReference type="RefSeq" id="XP_041160241.1">
    <property type="nucleotide sequence ID" value="XM_041302990.1"/>
</dbReference>